<gene>
    <name evidence="13" type="primary">cysC</name>
    <name evidence="16" type="ORF">BLM47_10725</name>
</gene>
<dbReference type="CDD" id="cd02027">
    <property type="entry name" value="APSK"/>
    <property type="match status" value="1"/>
</dbReference>
<evidence type="ECO:0000313" key="16">
    <source>
        <dbReference type="EMBL" id="PDO09813.1"/>
    </source>
</evidence>
<dbReference type="AlphaFoldDB" id="A0A2A6DYJ5"/>
<comment type="catalytic activity">
    <reaction evidence="1 13 14">
        <text>adenosine 5'-phosphosulfate + ATP = 3'-phosphoadenylyl sulfate + ADP + H(+)</text>
        <dbReference type="Rhea" id="RHEA:24152"/>
        <dbReference type="ChEBI" id="CHEBI:15378"/>
        <dbReference type="ChEBI" id="CHEBI:30616"/>
        <dbReference type="ChEBI" id="CHEBI:58243"/>
        <dbReference type="ChEBI" id="CHEBI:58339"/>
        <dbReference type="ChEBI" id="CHEBI:456216"/>
        <dbReference type="EC" id="2.7.1.25"/>
    </reaction>
</comment>
<dbReference type="NCBIfam" id="NF003013">
    <property type="entry name" value="PRK03846.1"/>
    <property type="match status" value="1"/>
</dbReference>
<evidence type="ECO:0000256" key="5">
    <source>
        <dbReference type="ARBA" id="ARBA00012121"/>
    </source>
</evidence>
<dbReference type="EC" id="2.7.1.25" evidence="5 13"/>
<dbReference type="GO" id="GO:0005524">
    <property type="term" value="F:ATP binding"/>
    <property type="evidence" value="ECO:0007669"/>
    <property type="project" value="UniProtKB-UniRule"/>
</dbReference>
<evidence type="ECO:0000256" key="7">
    <source>
        <dbReference type="ARBA" id="ARBA00022741"/>
    </source>
</evidence>
<dbReference type="UniPathway" id="UPA00140">
    <property type="reaction ID" value="UER00205"/>
</dbReference>
<evidence type="ECO:0000256" key="4">
    <source>
        <dbReference type="ARBA" id="ARBA00007008"/>
    </source>
</evidence>
<comment type="pathway">
    <text evidence="3 13 14">Sulfur metabolism; hydrogen sulfide biosynthesis; sulfite from sulfate: step 2/3.</text>
</comment>
<keyword evidence="13" id="KW-0597">Phosphoprotein</keyword>
<evidence type="ECO:0000256" key="9">
    <source>
        <dbReference type="ARBA" id="ARBA00022840"/>
    </source>
</evidence>
<feature type="active site" description="Phosphoserine intermediate" evidence="13">
    <location>
        <position position="109"/>
    </location>
</feature>
<dbReference type="SUPFAM" id="SSF52540">
    <property type="entry name" value="P-loop containing nucleoside triphosphate hydrolases"/>
    <property type="match status" value="1"/>
</dbReference>
<evidence type="ECO:0000256" key="13">
    <source>
        <dbReference type="HAMAP-Rule" id="MF_00065"/>
    </source>
</evidence>
<keyword evidence="8 13" id="KW-0418">Kinase</keyword>
<evidence type="ECO:0000256" key="3">
    <source>
        <dbReference type="ARBA" id="ARBA00004806"/>
    </source>
</evidence>
<name>A0A2A6DYJ5_9BACL</name>
<sequence length="202" mass="23199">MHMEKGPVFWQDSPIGRRDRAEMNGHRSFVIWLTGLSGAGKSTVAHELERQFFYRRIRSYVLDGDNLRHGLNRDLGFSREDRSENVRRVAEVAKLFVEAGIVAIVALISPYREDRERAKALFASDEFLEVYVKCPLDVCERRDPKGLYRKAREQALGEFTGVSAPYEEPVSPDVIVETDRMTPEEAAAHILIHLQKKRWTPS</sequence>
<dbReference type="Pfam" id="PF01583">
    <property type="entry name" value="APS_kinase"/>
    <property type="match status" value="1"/>
</dbReference>
<evidence type="ECO:0000256" key="14">
    <source>
        <dbReference type="RuleBase" id="RU004347"/>
    </source>
</evidence>
<keyword evidence="7 13" id="KW-0547">Nucleotide-binding</keyword>
<evidence type="ECO:0000256" key="11">
    <source>
        <dbReference type="ARBA" id="ARBA00031393"/>
    </source>
</evidence>
<evidence type="ECO:0000259" key="15">
    <source>
        <dbReference type="Pfam" id="PF01583"/>
    </source>
</evidence>
<evidence type="ECO:0000256" key="2">
    <source>
        <dbReference type="ARBA" id="ARBA00002632"/>
    </source>
</evidence>
<proteinExistence type="inferred from homology"/>
<protein>
    <recommendedName>
        <fullName evidence="5 13">Adenylyl-sulfate kinase</fullName>
        <ecNumber evidence="5 13">2.7.1.25</ecNumber>
    </recommendedName>
    <alternativeName>
        <fullName evidence="11 13">APS kinase</fullName>
    </alternativeName>
    <alternativeName>
        <fullName evidence="12 13">ATP adenosine-5'-phosphosulfate 3'-phosphotransferase</fullName>
    </alternativeName>
    <alternativeName>
        <fullName evidence="10 13">Adenosine-5'-phosphosulfate kinase</fullName>
    </alternativeName>
</protein>
<keyword evidence="6 13" id="KW-0808">Transferase</keyword>
<dbReference type="HAMAP" id="MF_00065">
    <property type="entry name" value="Adenylyl_sulf_kinase"/>
    <property type="match status" value="1"/>
</dbReference>
<dbReference type="PANTHER" id="PTHR11055">
    <property type="entry name" value="BIFUNCTIONAL 3'-PHOSPHOADENOSINE 5'-PHOSPHOSULFATE SYNTHASE"/>
    <property type="match status" value="1"/>
</dbReference>
<dbReference type="InterPro" id="IPR059117">
    <property type="entry name" value="APS_kinase_dom"/>
</dbReference>
<feature type="domain" description="APS kinase" evidence="15">
    <location>
        <begin position="27"/>
        <end position="176"/>
    </location>
</feature>
<dbReference type="Gene3D" id="3.40.50.300">
    <property type="entry name" value="P-loop containing nucleotide triphosphate hydrolases"/>
    <property type="match status" value="1"/>
</dbReference>
<evidence type="ECO:0000256" key="10">
    <source>
        <dbReference type="ARBA" id="ARBA00029724"/>
    </source>
</evidence>
<keyword evidence="9 13" id="KW-0067">ATP-binding</keyword>
<dbReference type="GO" id="GO:0070814">
    <property type="term" value="P:hydrogen sulfide biosynthetic process"/>
    <property type="evidence" value="ECO:0007669"/>
    <property type="project" value="UniProtKB-UniRule"/>
</dbReference>
<comment type="caution">
    <text evidence="16">The sequence shown here is derived from an EMBL/GenBank/DDBJ whole genome shotgun (WGS) entry which is preliminary data.</text>
</comment>
<dbReference type="PANTHER" id="PTHR11055:SF1">
    <property type="entry name" value="PAPS SYNTHETASE, ISOFORM D"/>
    <property type="match status" value="1"/>
</dbReference>
<feature type="binding site" evidence="13">
    <location>
        <begin position="35"/>
        <end position="42"/>
    </location>
    <ligand>
        <name>ATP</name>
        <dbReference type="ChEBI" id="CHEBI:30616"/>
    </ligand>
</feature>
<evidence type="ECO:0000256" key="1">
    <source>
        <dbReference type="ARBA" id="ARBA00001823"/>
    </source>
</evidence>
<dbReference type="GO" id="GO:0000103">
    <property type="term" value="P:sulfate assimilation"/>
    <property type="evidence" value="ECO:0007669"/>
    <property type="project" value="UniProtKB-UniRule"/>
</dbReference>
<dbReference type="NCBIfam" id="TIGR00455">
    <property type="entry name" value="apsK"/>
    <property type="match status" value="1"/>
</dbReference>
<dbReference type="Proteomes" id="UP000243688">
    <property type="component" value="Unassembled WGS sequence"/>
</dbReference>
<evidence type="ECO:0000256" key="6">
    <source>
        <dbReference type="ARBA" id="ARBA00022679"/>
    </source>
</evidence>
<comment type="similarity">
    <text evidence="4 13 14">Belongs to the APS kinase family.</text>
</comment>
<evidence type="ECO:0000256" key="12">
    <source>
        <dbReference type="ARBA" id="ARBA00031464"/>
    </source>
</evidence>
<evidence type="ECO:0000313" key="17">
    <source>
        <dbReference type="Proteomes" id="UP000243688"/>
    </source>
</evidence>
<dbReference type="InterPro" id="IPR002891">
    <property type="entry name" value="APS"/>
</dbReference>
<dbReference type="InterPro" id="IPR027417">
    <property type="entry name" value="P-loop_NTPase"/>
</dbReference>
<organism evidence="16 17">
    <name type="scientific">Candidatus Reconcilbacillus cellulovorans</name>
    <dbReference type="NCBI Taxonomy" id="1906605"/>
    <lineage>
        <taxon>Bacteria</taxon>
        <taxon>Bacillati</taxon>
        <taxon>Bacillota</taxon>
        <taxon>Bacilli</taxon>
        <taxon>Bacillales</taxon>
        <taxon>Paenibacillaceae</taxon>
        <taxon>Candidatus Reconcilbacillus</taxon>
    </lineage>
</organism>
<dbReference type="EMBL" id="MOXJ01000027">
    <property type="protein sequence ID" value="PDO09813.1"/>
    <property type="molecule type" value="Genomic_DNA"/>
</dbReference>
<dbReference type="GO" id="GO:0004020">
    <property type="term" value="F:adenylylsulfate kinase activity"/>
    <property type="evidence" value="ECO:0007669"/>
    <property type="project" value="UniProtKB-UniRule"/>
</dbReference>
<reference evidence="16 17" key="1">
    <citation type="submission" date="2016-12" db="EMBL/GenBank/DDBJ databases">
        <title>Candidatus Reconcilibacillus cellulovorans genome.</title>
        <authorList>
            <person name="Kolinko S."/>
            <person name="Wu Y.-W."/>
            <person name="Tachea F."/>
            <person name="Denzel E."/>
            <person name="Hiras J."/>
            <person name="Baecker N."/>
            <person name="Chan L.J."/>
            <person name="Eichorst S.A."/>
            <person name="Frey D."/>
            <person name="Adams P.D."/>
            <person name="Pray T."/>
            <person name="Tanjore D."/>
            <person name="Petzold C.J."/>
            <person name="Gladden J.M."/>
            <person name="Simmons B.A."/>
            <person name="Singer S.W."/>
        </authorList>
    </citation>
    <scope>NUCLEOTIDE SEQUENCE [LARGE SCALE GENOMIC DNA]</scope>
    <source>
        <strain evidence="16">JTherm</strain>
    </source>
</reference>
<accession>A0A2A6DYJ5</accession>
<comment type="function">
    <text evidence="2 13 14">Catalyzes the synthesis of activated sulfate.</text>
</comment>
<evidence type="ECO:0000256" key="8">
    <source>
        <dbReference type="ARBA" id="ARBA00022777"/>
    </source>
</evidence>